<dbReference type="KEGG" id="vha:VIBHAR_02315"/>
<gene>
    <name evidence="1" type="ordered locus">VIBHAR_02315</name>
    <name evidence="2" type="ordered locus">VIBHAR_05773</name>
</gene>
<dbReference type="Proteomes" id="UP000008152">
    <property type="component" value="Chromosome I"/>
</dbReference>
<dbReference type="KEGG" id="vha:VIBHAR_05773"/>
<evidence type="ECO:0000313" key="2">
    <source>
        <dbReference type="EMBL" id="ABU73667.1"/>
    </source>
</evidence>
<dbReference type="EMBL" id="CP000789">
    <property type="protein sequence ID" value="ABU71277.1"/>
    <property type="molecule type" value="Genomic_DNA"/>
</dbReference>
<dbReference type="Proteomes" id="UP000008152">
    <property type="component" value="Chromosome II"/>
</dbReference>
<protein>
    <submittedName>
        <fullName evidence="1">Uncharacterized protein</fullName>
    </submittedName>
</protein>
<dbReference type="AlphaFoldDB" id="A7N0N0"/>
<evidence type="ECO:0000313" key="3">
    <source>
        <dbReference type="Proteomes" id="UP000008152"/>
    </source>
</evidence>
<name>A7N0N0_VIBC1</name>
<evidence type="ECO:0000313" key="1">
    <source>
        <dbReference type="EMBL" id="ABU71277.1"/>
    </source>
</evidence>
<sequence length="49" mass="5881">MNRLDLRRIRIEIYTSMLKGRIHCLQGNEPLNKKEQVNCHKLSDKDSER</sequence>
<dbReference type="EMBL" id="CP000790">
    <property type="protein sequence ID" value="ABU73667.1"/>
    <property type="molecule type" value="Genomic_DNA"/>
</dbReference>
<accession>A7N0N0</accession>
<reference evidence="1 3" key="1">
    <citation type="submission" date="2007-08" db="EMBL/GenBank/DDBJ databases">
        <authorList>
            <consortium name="The Vibrio harveyi Genome Sequencing Project"/>
            <person name="Bassler B."/>
            <person name="Clifton S.W."/>
            <person name="Fulton L."/>
            <person name="Delehaunty K."/>
            <person name="Fronick C."/>
            <person name="Harrison M."/>
            <person name="Markivic C."/>
            <person name="Fulton R."/>
            <person name="Tin-Wollam A.-M."/>
            <person name="Shah N."/>
            <person name="Pepin K."/>
            <person name="Nash W."/>
            <person name="Thiruvilangam P."/>
            <person name="Bhonagiri V."/>
            <person name="Waters C."/>
            <person name="Tu K.C."/>
            <person name="Irgon J."/>
            <person name="Wilson R.K."/>
        </authorList>
    </citation>
    <scope>NUCLEOTIDE SEQUENCE [LARGE SCALE GENOMIC DNA]</scope>
    <source>
        <strain evidence="1">ATCC BAA-1116</strain>
        <strain evidence="3">ATCC BAA-1116 / BB120</strain>
    </source>
</reference>
<proteinExistence type="predicted"/>
<organism evidence="1 3">
    <name type="scientific">Vibrio campbellii (strain ATCC BAA-1116)</name>
    <dbReference type="NCBI Taxonomy" id="2902295"/>
    <lineage>
        <taxon>Bacteria</taxon>
        <taxon>Pseudomonadati</taxon>
        <taxon>Pseudomonadota</taxon>
        <taxon>Gammaproteobacteria</taxon>
        <taxon>Vibrionales</taxon>
        <taxon>Vibrionaceae</taxon>
        <taxon>Vibrio</taxon>
    </lineage>
</organism>